<feature type="compositionally biased region" description="Polar residues" evidence="1">
    <location>
        <begin position="141"/>
        <end position="164"/>
    </location>
</feature>
<dbReference type="RefSeq" id="XP_014673790.1">
    <property type="nucleotide sequence ID" value="XM_014818304.1"/>
</dbReference>
<protein>
    <submittedName>
        <fullName evidence="3">Pyridoxal-dependent decarboxylase domain-containing protein 1-like</fullName>
    </submittedName>
</protein>
<reference evidence="3" key="1">
    <citation type="submission" date="2025-08" db="UniProtKB">
        <authorList>
            <consortium name="RefSeq"/>
        </authorList>
    </citation>
    <scope>IDENTIFICATION</scope>
</reference>
<proteinExistence type="predicted"/>
<evidence type="ECO:0000313" key="2">
    <source>
        <dbReference type="Proteomes" id="UP000695022"/>
    </source>
</evidence>
<feature type="region of interest" description="Disordered" evidence="1">
    <location>
        <begin position="137"/>
        <end position="202"/>
    </location>
</feature>
<sequence length="202" mass="21926">MWSCCPPAESTDFCIHLDTDTEDLISVVFDAGREVEESSKFVEQMAEVVKKGIEAVNKDLEQENAEKIMQEGVLRYVPLVGSLVNWWSPPPKEVGIRGRTFDLTSGMIESTENTYKYHMQIQHGPAPIQKLQILAQPHGNDGSSQQTTGSEKSSSSPDHASKTPTTTTSSDDSGDGEASIEPVASTSGSNQDYAECEPDIAS</sequence>
<organism evidence="2 3">
    <name type="scientific">Priapulus caudatus</name>
    <name type="common">Priapulid worm</name>
    <dbReference type="NCBI Taxonomy" id="37621"/>
    <lineage>
        <taxon>Eukaryota</taxon>
        <taxon>Metazoa</taxon>
        <taxon>Ecdysozoa</taxon>
        <taxon>Scalidophora</taxon>
        <taxon>Priapulida</taxon>
        <taxon>Priapulimorpha</taxon>
        <taxon>Priapulimorphida</taxon>
        <taxon>Priapulidae</taxon>
        <taxon>Priapulus</taxon>
    </lineage>
</organism>
<accession>A0ABM1ENL9</accession>
<dbReference type="GeneID" id="106814042"/>
<keyword evidence="2" id="KW-1185">Reference proteome</keyword>
<gene>
    <name evidence="3" type="primary">LOC106814042</name>
</gene>
<name>A0ABM1ENL9_PRICU</name>
<evidence type="ECO:0000256" key="1">
    <source>
        <dbReference type="SAM" id="MobiDB-lite"/>
    </source>
</evidence>
<evidence type="ECO:0000313" key="3">
    <source>
        <dbReference type="RefSeq" id="XP_014673790.1"/>
    </source>
</evidence>
<dbReference type="Proteomes" id="UP000695022">
    <property type="component" value="Unplaced"/>
</dbReference>